<name>A0A2W2CBZ1_9HYPH</name>
<dbReference type="GO" id="GO:0008146">
    <property type="term" value="F:sulfotransferase activity"/>
    <property type="evidence" value="ECO:0007669"/>
    <property type="project" value="InterPro"/>
</dbReference>
<dbReference type="RefSeq" id="WP_111196460.1">
    <property type="nucleotide sequence ID" value="NZ_QKVK01000002.1"/>
</dbReference>
<reference evidence="2" key="1">
    <citation type="submission" date="2018-06" db="EMBL/GenBank/DDBJ databases">
        <title>Aestuariibacter litoralis strain KCTC 52945T.</title>
        <authorList>
            <person name="Li X."/>
            <person name="Salam N."/>
            <person name="Li J.-L."/>
            <person name="Chen Y.-M."/>
            <person name="Yang Z.-W."/>
            <person name="Zhang L.-Y."/>
            <person name="Han M.-X."/>
            <person name="Xiao M."/>
            <person name="Li W.-J."/>
        </authorList>
    </citation>
    <scope>NUCLEOTIDE SEQUENCE [LARGE SCALE GENOMIC DNA]</scope>
    <source>
        <strain evidence="2">KCTC 52945</strain>
    </source>
</reference>
<dbReference type="InterPro" id="IPR027417">
    <property type="entry name" value="P-loop_NTPase"/>
</dbReference>
<evidence type="ECO:0000313" key="2">
    <source>
        <dbReference type="Proteomes" id="UP000248795"/>
    </source>
</evidence>
<evidence type="ECO:0008006" key="3">
    <source>
        <dbReference type="Google" id="ProtNLM"/>
    </source>
</evidence>
<keyword evidence="2" id="KW-1185">Reference proteome</keyword>
<organism evidence="1 2">
    <name type="scientific">Aestuariivirga litoralis</name>
    <dbReference type="NCBI Taxonomy" id="2650924"/>
    <lineage>
        <taxon>Bacteria</taxon>
        <taxon>Pseudomonadati</taxon>
        <taxon>Pseudomonadota</taxon>
        <taxon>Alphaproteobacteria</taxon>
        <taxon>Hyphomicrobiales</taxon>
        <taxon>Aestuariivirgaceae</taxon>
        <taxon>Aestuariivirga</taxon>
    </lineage>
</organism>
<dbReference type="EMBL" id="QKVK01000002">
    <property type="protein sequence ID" value="PZF77713.1"/>
    <property type="molecule type" value="Genomic_DNA"/>
</dbReference>
<sequence>MAPVICKTTRTVYYPAPKSASTTLREVFFEIENGYRFRPFTISGREVDLFWLYGHSELFKEVPVPEGHEVFTVVRDPIERFLSFYKWGVVDNHCRFDRPVEINAFVADFATQLNRTPKVRFHLSPQFLFIGTDLGWYHRIFRMEEMAELGRYLSQRAQRDITVGNANSSSRRSSADALTPQSRARLAEIYREDYVLLKDFYAPPSA</sequence>
<dbReference type="SUPFAM" id="SSF52540">
    <property type="entry name" value="P-loop containing nucleoside triphosphate hydrolases"/>
    <property type="match status" value="1"/>
</dbReference>
<dbReference type="InterPro" id="IPR005331">
    <property type="entry name" value="Sulfotransferase"/>
</dbReference>
<dbReference type="Proteomes" id="UP000248795">
    <property type="component" value="Unassembled WGS sequence"/>
</dbReference>
<dbReference type="Gene3D" id="3.40.50.300">
    <property type="entry name" value="P-loop containing nucleotide triphosphate hydrolases"/>
    <property type="match status" value="1"/>
</dbReference>
<protein>
    <recommendedName>
        <fullName evidence="3">Sulfotransferase family protein</fullName>
    </recommendedName>
</protein>
<dbReference type="GO" id="GO:0016020">
    <property type="term" value="C:membrane"/>
    <property type="evidence" value="ECO:0007669"/>
    <property type="project" value="InterPro"/>
</dbReference>
<dbReference type="AlphaFoldDB" id="A0A2W2CBZ1"/>
<gene>
    <name evidence="1" type="ORF">DK847_04565</name>
</gene>
<comment type="caution">
    <text evidence="1">The sequence shown here is derived from an EMBL/GenBank/DDBJ whole genome shotgun (WGS) entry which is preliminary data.</text>
</comment>
<dbReference type="Pfam" id="PF03567">
    <property type="entry name" value="Sulfotransfer_2"/>
    <property type="match status" value="1"/>
</dbReference>
<proteinExistence type="predicted"/>
<accession>A0A2W2CBZ1</accession>
<evidence type="ECO:0000313" key="1">
    <source>
        <dbReference type="EMBL" id="PZF77713.1"/>
    </source>
</evidence>